<dbReference type="Pfam" id="PF00701">
    <property type="entry name" value="DHDPS"/>
    <property type="match status" value="1"/>
</dbReference>
<gene>
    <name evidence="2" type="ORF">N7468_002560</name>
</gene>
<dbReference type="RefSeq" id="XP_058334998.1">
    <property type="nucleotide sequence ID" value="XM_058471857.1"/>
</dbReference>
<accession>A0A9W9PK56</accession>
<keyword evidence="3" id="KW-1185">Reference proteome</keyword>
<reference evidence="2" key="2">
    <citation type="journal article" date="2023" name="IMA Fungus">
        <title>Comparative genomic study of the Penicillium genus elucidates a diverse pangenome and 15 lateral gene transfer events.</title>
        <authorList>
            <person name="Petersen C."/>
            <person name="Sorensen T."/>
            <person name="Nielsen M.R."/>
            <person name="Sondergaard T.E."/>
            <person name="Sorensen J.L."/>
            <person name="Fitzpatrick D.A."/>
            <person name="Frisvad J.C."/>
            <person name="Nielsen K.L."/>
        </authorList>
    </citation>
    <scope>NUCLEOTIDE SEQUENCE</scope>
    <source>
        <strain evidence="2">IBT 19713</strain>
    </source>
</reference>
<dbReference type="AlphaFoldDB" id="A0A9W9PK56"/>
<dbReference type="InterPro" id="IPR002220">
    <property type="entry name" value="DapA-like"/>
</dbReference>
<evidence type="ECO:0000256" key="1">
    <source>
        <dbReference type="SAM" id="MobiDB-lite"/>
    </source>
</evidence>
<feature type="region of interest" description="Disordered" evidence="1">
    <location>
        <begin position="264"/>
        <end position="287"/>
    </location>
</feature>
<dbReference type="GO" id="GO:0008840">
    <property type="term" value="F:4-hydroxy-tetrahydrodipicolinate synthase activity"/>
    <property type="evidence" value="ECO:0007669"/>
    <property type="project" value="TreeGrafter"/>
</dbReference>
<reference evidence="2" key="1">
    <citation type="submission" date="2022-11" db="EMBL/GenBank/DDBJ databases">
        <authorList>
            <person name="Petersen C."/>
        </authorList>
    </citation>
    <scope>NUCLEOTIDE SEQUENCE</scope>
    <source>
        <strain evidence="2">IBT 19713</strain>
    </source>
</reference>
<dbReference type="InterPro" id="IPR013785">
    <property type="entry name" value="Aldolase_TIM"/>
</dbReference>
<name>A0A9W9PK56_9EURO</name>
<dbReference type="GeneID" id="83199160"/>
<dbReference type="EMBL" id="JAPQKS010000002">
    <property type="protein sequence ID" value="KAJ5247577.1"/>
    <property type="molecule type" value="Genomic_DNA"/>
</dbReference>
<dbReference type="PANTHER" id="PTHR12128">
    <property type="entry name" value="DIHYDRODIPICOLINATE SYNTHASE"/>
    <property type="match status" value="1"/>
</dbReference>
<feature type="compositionally biased region" description="Basic and acidic residues" evidence="1">
    <location>
        <begin position="271"/>
        <end position="287"/>
    </location>
</feature>
<sequence length="287" mass="31222">MASTISAPEPGAYVPAIIFFGPETDTLPTEQAKYYAYLANSGLNGLVILGTNAETFVLWREERASLVKLARDSVPKECPAVAGSSGHSTSQALKFVTDTLVLTMLWSCLLRISANRPRLLWHGLCQPFCTTSGVTDGLDLDVDTVSELAKAYPDIVGTKLTCGSIAKATCLAASFPLERFAAFGGQSELSPWRVSFWHCWVYRHLWKCIPQIRRYGLPALEGKEDGKRLSSSNENAAKGGIAAAKYAASQYIAKAAGIEGDLEALLRPRHPHEEPDPAYKSRNKNSE</sequence>
<dbReference type="SUPFAM" id="SSF51569">
    <property type="entry name" value="Aldolase"/>
    <property type="match status" value="1"/>
</dbReference>
<dbReference type="SMART" id="SM01130">
    <property type="entry name" value="DHDPS"/>
    <property type="match status" value="1"/>
</dbReference>
<dbReference type="PANTHER" id="PTHR12128:SF47">
    <property type="entry name" value="DIHYDRODIPICOLINATE SYNTHASE-RELATED"/>
    <property type="match status" value="1"/>
</dbReference>
<organism evidence="2 3">
    <name type="scientific">Penicillium chermesinum</name>
    <dbReference type="NCBI Taxonomy" id="63820"/>
    <lineage>
        <taxon>Eukaryota</taxon>
        <taxon>Fungi</taxon>
        <taxon>Dikarya</taxon>
        <taxon>Ascomycota</taxon>
        <taxon>Pezizomycotina</taxon>
        <taxon>Eurotiomycetes</taxon>
        <taxon>Eurotiomycetidae</taxon>
        <taxon>Eurotiales</taxon>
        <taxon>Aspergillaceae</taxon>
        <taxon>Penicillium</taxon>
    </lineage>
</organism>
<dbReference type="Proteomes" id="UP001150941">
    <property type="component" value="Unassembled WGS sequence"/>
</dbReference>
<comment type="caution">
    <text evidence="2">The sequence shown here is derived from an EMBL/GenBank/DDBJ whole genome shotgun (WGS) entry which is preliminary data.</text>
</comment>
<evidence type="ECO:0000313" key="2">
    <source>
        <dbReference type="EMBL" id="KAJ5247577.1"/>
    </source>
</evidence>
<dbReference type="CDD" id="cd00408">
    <property type="entry name" value="DHDPS-like"/>
    <property type="match status" value="1"/>
</dbReference>
<evidence type="ECO:0000313" key="3">
    <source>
        <dbReference type="Proteomes" id="UP001150941"/>
    </source>
</evidence>
<protein>
    <submittedName>
        <fullName evidence="2">Dihydrodipicolinate synthetase</fullName>
    </submittedName>
</protein>
<proteinExistence type="predicted"/>
<dbReference type="Gene3D" id="3.20.20.70">
    <property type="entry name" value="Aldolase class I"/>
    <property type="match status" value="2"/>
</dbReference>